<dbReference type="GO" id="GO:0003824">
    <property type="term" value="F:catalytic activity"/>
    <property type="evidence" value="ECO:0007669"/>
    <property type="project" value="InterPro"/>
</dbReference>
<sequence>MSVSRRPFRIEASDRMTSVLEAAAPVPSGTIGNNVEGQLDRILSEIGEVRGEIVKLREKEAVADRERDRNLLWAEIESIQDAIKNTKKEIATLHSEGTRGESLFRATNELEAVVQDTEEATEAILSAAETIDASIAVLVDRLSGEDLTVAEEIQAQTIKTFEACNFQDITGQRIAKVVKLLLFIEERVHRMTEIWGGPDMVAQSAGVPTAREGDEALLNGPALADDVGVVSQDDIDSLFR</sequence>
<dbReference type="Pfam" id="PF04344">
    <property type="entry name" value="CheZ"/>
    <property type="match status" value="1"/>
</dbReference>
<keyword evidence="1" id="KW-0175">Coiled coil</keyword>
<dbReference type="GO" id="GO:0009288">
    <property type="term" value="C:bacterial-type flagellum"/>
    <property type="evidence" value="ECO:0007669"/>
    <property type="project" value="InterPro"/>
</dbReference>
<dbReference type="AlphaFoldDB" id="A0A917BJG1"/>
<gene>
    <name evidence="2" type="ORF">GCM10007301_03690</name>
</gene>
<protein>
    <recommendedName>
        <fullName evidence="4">Chemotaxis protein CheZ</fullName>
    </recommendedName>
</protein>
<dbReference type="Gene3D" id="1.10.287.500">
    <property type="entry name" value="Helix hairpin bin"/>
    <property type="match status" value="1"/>
</dbReference>
<organism evidence="2 3">
    <name type="scientific">Azorhizobium oxalatiphilum</name>
    <dbReference type="NCBI Taxonomy" id="980631"/>
    <lineage>
        <taxon>Bacteria</taxon>
        <taxon>Pseudomonadati</taxon>
        <taxon>Pseudomonadota</taxon>
        <taxon>Alphaproteobacteria</taxon>
        <taxon>Hyphomicrobiales</taxon>
        <taxon>Xanthobacteraceae</taxon>
        <taxon>Azorhizobium</taxon>
    </lineage>
</organism>
<reference evidence="2" key="1">
    <citation type="journal article" date="2014" name="Int. J. Syst. Evol. Microbiol.">
        <title>Complete genome sequence of Corynebacterium casei LMG S-19264T (=DSM 44701T), isolated from a smear-ripened cheese.</title>
        <authorList>
            <consortium name="US DOE Joint Genome Institute (JGI-PGF)"/>
            <person name="Walter F."/>
            <person name="Albersmeier A."/>
            <person name="Kalinowski J."/>
            <person name="Ruckert C."/>
        </authorList>
    </citation>
    <scope>NUCLEOTIDE SEQUENCE</scope>
    <source>
        <strain evidence="2">CCM 7897</strain>
    </source>
</reference>
<dbReference type="EMBL" id="BMCT01000001">
    <property type="protein sequence ID" value="GGF47624.1"/>
    <property type="molecule type" value="Genomic_DNA"/>
</dbReference>
<feature type="coiled-coil region" evidence="1">
    <location>
        <begin position="39"/>
        <end position="96"/>
    </location>
</feature>
<accession>A0A917BJG1</accession>
<comment type="caution">
    <text evidence="2">The sequence shown here is derived from an EMBL/GenBank/DDBJ whole genome shotgun (WGS) entry which is preliminary data.</text>
</comment>
<name>A0A917BJG1_9HYPH</name>
<evidence type="ECO:0000313" key="3">
    <source>
        <dbReference type="Proteomes" id="UP000606044"/>
    </source>
</evidence>
<dbReference type="GO" id="GO:0050920">
    <property type="term" value="P:regulation of chemotaxis"/>
    <property type="evidence" value="ECO:0007669"/>
    <property type="project" value="InterPro"/>
</dbReference>
<reference evidence="2" key="2">
    <citation type="submission" date="2020-09" db="EMBL/GenBank/DDBJ databases">
        <authorList>
            <person name="Sun Q."/>
            <person name="Sedlacek I."/>
        </authorList>
    </citation>
    <scope>NUCLEOTIDE SEQUENCE</scope>
    <source>
        <strain evidence="2">CCM 7897</strain>
    </source>
</reference>
<proteinExistence type="predicted"/>
<evidence type="ECO:0008006" key="4">
    <source>
        <dbReference type="Google" id="ProtNLM"/>
    </source>
</evidence>
<evidence type="ECO:0000256" key="1">
    <source>
        <dbReference type="SAM" id="Coils"/>
    </source>
</evidence>
<evidence type="ECO:0000313" key="2">
    <source>
        <dbReference type="EMBL" id="GGF47624.1"/>
    </source>
</evidence>
<dbReference type="Proteomes" id="UP000606044">
    <property type="component" value="Unassembled WGS sequence"/>
</dbReference>
<keyword evidence="3" id="KW-1185">Reference proteome</keyword>
<dbReference type="InterPro" id="IPR007439">
    <property type="entry name" value="Chemotax_Pase_CheZ"/>
</dbReference>
<dbReference type="SUPFAM" id="SSF75708">
    <property type="entry name" value="Chemotaxis phosphatase CheZ"/>
    <property type="match status" value="1"/>
</dbReference>